<keyword evidence="2" id="KW-1185">Reference proteome</keyword>
<dbReference type="EMBL" id="FOCW01000001">
    <property type="protein sequence ID" value="SEN08435.1"/>
    <property type="molecule type" value="Genomic_DNA"/>
</dbReference>
<evidence type="ECO:0000313" key="2">
    <source>
        <dbReference type="Proteomes" id="UP000199531"/>
    </source>
</evidence>
<dbReference type="STRING" id="1121117.SAMN02745977_00378"/>
<dbReference type="RefSeq" id="WP_091813162.1">
    <property type="nucleotide sequence ID" value="NZ_FOCW01000001.1"/>
</dbReference>
<dbReference type="OrthoDB" id="5295974at2"/>
<accession>A0A1H8DMQ7</accession>
<dbReference type="Proteomes" id="UP000199531">
    <property type="component" value="Unassembled WGS sequence"/>
</dbReference>
<proteinExistence type="predicted"/>
<name>A0A1H8DMQ7_9BURK</name>
<dbReference type="AlphaFoldDB" id="A0A1H8DMQ7"/>
<evidence type="ECO:0008006" key="3">
    <source>
        <dbReference type="Google" id="ProtNLM"/>
    </source>
</evidence>
<protein>
    <recommendedName>
        <fullName evidence="3">Phosphoglycerate mutase</fullName>
    </recommendedName>
</protein>
<gene>
    <name evidence="1" type="ORF">SAMN02745977_00378</name>
</gene>
<evidence type="ECO:0000313" key="1">
    <source>
        <dbReference type="EMBL" id="SEN08435.1"/>
    </source>
</evidence>
<organism evidence="1 2">
    <name type="scientific">Brachymonas denitrificans DSM 15123</name>
    <dbReference type="NCBI Taxonomy" id="1121117"/>
    <lineage>
        <taxon>Bacteria</taxon>
        <taxon>Pseudomonadati</taxon>
        <taxon>Pseudomonadota</taxon>
        <taxon>Betaproteobacteria</taxon>
        <taxon>Burkholderiales</taxon>
        <taxon>Comamonadaceae</taxon>
        <taxon>Brachymonas</taxon>
    </lineage>
</organism>
<reference evidence="1 2" key="1">
    <citation type="submission" date="2016-10" db="EMBL/GenBank/DDBJ databases">
        <authorList>
            <person name="de Groot N.N."/>
        </authorList>
    </citation>
    <scope>NUCLEOTIDE SEQUENCE [LARGE SCALE GENOMIC DNA]</scope>
    <source>
        <strain evidence="1 2">DSM 15123</strain>
    </source>
</reference>
<sequence length="343" mass="38377">MSAALAHHLIVPFASASSAGCQQAVQQLNLIHLPALLDRLQAEPVWECDEYSYSTPHEHKLAEALAWPQDLRLDGQMPWAAHTARLLGVATKLPIAWGLVTLCHWQIHADHVTMAHPAELALKPEEAHSLCESMQPWFAEEGLHLVELPVDKSGIVQWLAHGRMLENLRTASLDRVCGRNVESWMPTSTRATTSPTAARAAPLQRLQSEMQMLLYTHPVNERRMAHNELPVNSFWVSGAGILPTEVPVLPEAEDALQPHLLRQLATAAQREDWQAWLTAWNWLDDAVFAPLLQRHKEGKLQRLRITLCSERRALTWNAAPVSLFQKAGRALRPSRAATILKAL</sequence>